<organism evidence="1 2">
    <name type="scientific">Caligus rogercresseyi</name>
    <name type="common">Sea louse</name>
    <dbReference type="NCBI Taxonomy" id="217165"/>
    <lineage>
        <taxon>Eukaryota</taxon>
        <taxon>Metazoa</taxon>
        <taxon>Ecdysozoa</taxon>
        <taxon>Arthropoda</taxon>
        <taxon>Crustacea</taxon>
        <taxon>Multicrustacea</taxon>
        <taxon>Hexanauplia</taxon>
        <taxon>Copepoda</taxon>
        <taxon>Siphonostomatoida</taxon>
        <taxon>Caligidae</taxon>
        <taxon>Caligus</taxon>
    </lineage>
</organism>
<evidence type="ECO:0000313" key="1">
    <source>
        <dbReference type="EMBL" id="QQP35007.1"/>
    </source>
</evidence>
<keyword evidence="2" id="KW-1185">Reference proteome</keyword>
<dbReference type="EMBL" id="CP045906">
    <property type="protein sequence ID" value="QQP35007.1"/>
    <property type="molecule type" value="Genomic_DNA"/>
</dbReference>
<evidence type="ECO:0000313" key="2">
    <source>
        <dbReference type="Proteomes" id="UP000595437"/>
    </source>
</evidence>
<name>A0A7T8JTX2_CALRO</name>
<protein>
    <submittedName>
        <fullName evidence="1">Uncharacterized protein</fullName>
    </submittedName>
</protein>
<reference evidence="2" key="1">
    <citation type="submission" date="2021-01" db="EMBL/GenBank/DDBJ databases">
        <title>Caligus Genome Assembly.</title>
        <authorList>
            <person name="Gallardo-Escarate C."/>
        </authorList>
    </citation>
    <scope>NUCLEOTIDE SEQUENCE [LARGE SCALE GENOMIC DNA]</scope>
</reference>
<dbReference type="OrthoDB" id="10072093at2759"/>
<accession>A0A7T8JTX2</accession>
<dbReference type="AlphaFoldDB" id="A0A7T8JTX2"/>
<sequence>MLIYIQSDANSIEPKRKIIRAISNCAKAVIVNGLKNYESLKVLGSFVSLDSYGQIENYKNIINKVNKTVAKYSTILTTNIPARVFVWNVLVLPKITHLLRTTTYCRKLIKKVQEIAFKFIFKYGKSRLITMKRVTLPKKYGGLGMIDIESFWKTITFSWFKKILRPRTIWAELLNSKLIEQYGFSIDEVYGKGPDKIINTLQNMNIFWKNVLR</sequence>
<dbReference type="Proteomes" id="UP000595437">
    <property type="component" value="Chromosome 17"/>
</dbReference>
<gene>
    <name evidence="1" type="ORF">FKW44_023102</name>
</gene>
<proteinExistence type="predicted"/>